<accession>A0A2N9IFM9</accession>
<reference evidence="1" key="1">
    <citation type="submission" date="2018-02" db="EMBL/GenBank/DDBJ databases">
        <authorList>
            <person name="Cohen D.B."/>
            <person name="Kent A.D."/>
        </authorList>
    </citation>
    <scope>NUCLEOTIDE SEQUENCE</scope>
</reference>
<organism evidence="1">
    <name type="scientific">Fagus sylvatica</name>
    <name type="common">Beechnut</name>
    <dbReference type="NCBI Taxonomy" id="28930"/>
    <lineage>
        <taxon>Eukaryota</taxon>
        <taxon>Viridiplantae</taxon>
        <taxon>Streptophyta</taxon>
        <taxon>Embryophyta</taxon>
        <taxon>Tracheophyta</taxon>
        <taxon>Spermatophyta</taxon>
        <taxon>Magnoliopsida</taxon>
        <taxon>eudicotyledons</taxon>
        <taxon>Gunneridae</taxon>
        <taxon>Pentapetalae</taxon>
        <taxon>rosids</taxon>
        <taxon>fabids</taxon>
        <taxon>Fagales</taxon>
        <taxon>Fagaceae</taxon>
        <taxon>Fagus</taxon>
    </lineage>
</organism>
<sequence>MEEKEGSARMSGLRRRKPNEEFNFKIAFCGYNSMIPDSVVKWYAIVFLDQGSRPCYCPCRHCHCHCHWFFFGTEKGKGKRRPDQKFCLLLESCIMHKNRGHPPEFDTRYVNFLVLDIHVPDDDDDEYDDNDDDDEPVYHKLSVSVVSVQKHILGGA</sequence>
<dbReference type="EMBL" id="OIVN01005558">
    <property type="protein sequence ID" value="SPD23105.1"/>
    <property type="molecule type" value="Genomic_DNA"/>
</dbReference>
<proteinExistence type="predicted"/>
<gene>
    <name evidence="1" type="ORF">FSB_LOCUS50987</name>
</gene>
<dbReference type="AlphaFoldDB" id="A0A2N9IFM9"/>
<protein>
    <submittedName>
        <fullName evidence="1">Uncharacterized protein</fullName>
    </submittedName>
</protein>
<name>A0A2N9IFM9_FAGSY</name>
<evidence type="ECO:0000313" key="1">
    <source>
        <dbReference type="EMBL" id="SPD23105.1"/>
    </source>
</evidence>